<keyword evidence="1" id="KW-0732">Signal</keyword>
<feature type="chain" id="PRO_5046994387" evidence="1">
    <location>
        <begin position="25"/>
        <end position="176"/>
    </location>
</feature>
<evidence type="ECO:0000313" key="2">
    <source>
        <dbReference type="EMBL" id="OOY24012.1"/>
    </source>
</evidence>
<evidence type="ECO:0000313" key="3">
    <source>
        <dbReference type="Proteomes" id="UP000190787"/>
    </source>
</evidence>
<protein>
    <submittedName>
        <fullName evidence="2">Uncharacterized protein</fullName>
    </submittedName>
</protein>
<sequence>MTYTIKSIALAGILATAAPVAALAQADVSTGTDAGASVSAQAAGADVGASADMGASTDAATTAGSNGGMGQDGSVKTYGQLVADLQANGAASTDQFADYEVGTDGEAKIVALSDLKGKGAENGSAALENAMGADVDADYSQLPSSVFDGTDYTPEDVAAAYINAEGNLIVVVDNNA</sequence>
<comment type="caution">
    <text evidence="2">The sequence shown here is derived from an EMBL/GenBank/DDBJ whole genome shotgun (WGS) entry which is preliminary data.</text>
</comment>
<proteinExistence type="predicted"/>
<accession>A0ABX3MWD7</accession>
<dbReference type="EMBL" id="MPZV01000002">
    <property type="protein sequence ID" value="OOY24012.1"/>
    <property type="molecule type" value="Genomic_DNA"/>
</dbReference>
<keyword evidence="3" id="KW-1185">Reference proteome</keyword>
<organism evidence="2 3">
    <name type="scientific">Thioclava sediminum</name>
    <dbReference type="NCBI Taxonomy" id="1915319"/>
    <lineage>
        <taxon>Bacteria</taxon>
        <taxon>Pseudomonadati</taxon>
        <taxon>Pseudomonadota</taxon>
        <taxon>Alphaproteobacteria</taxon>
        <taxon>Rhodobacterales</taxon>
        <taxon>Paracoccaceae</taxon>
        <taxon>Thioclava</taxon>
    </lineage>
</organism>
<dbReference type="RefSeq" id="WP_078570066.1">
    <property type="nucleotide sequence ID" value="NZ_MPZV01000002.1"/>
</dbReference>
<gene>
    <name evidence="2" type="ORF">BMI91_07990</name>
</gene>
<reference evidence="2 3" key="1">
    <citation type="submission" date="2016-11" db="EMBL/GenBank/DDBJ databases">
        <title>A multilocus sequence analysis scheme for characterization of bacteria in the genus Thioclava.</title>
        <authorList>
            <person name="Liu Y."/>
            <person name="Shao Z."/>
        </authorList>
    </citation>
    <scope>NUCLEOTIDE SEQUENCE [LARGE SCALE GENOMIC DNA]</scope>
    <source>
        <strain evidence="2 3">TAW-CT134</strain>
    </source>
</reference>
<evidence type="ECO:0000256" key="1">
    <source>
        <dbReference type="SAM" id="SignalP"/>
    </source>
</evidence>
<feature type="signal peptide" evidence="1">
    <location>
        <begin position="1"/>
        <end position="24"/>
    </location>
</feature>
<dbReference type="Proteomes" id="UP000190787">
    <property type="component" value="Unassembled WGS sequence"/>
</dbReference>
<name>A0ABX3MWD7_9RHOB</name>